<sequence length="317" mass="33709">MRLRVSKAEALTPSIRLIRLEAPDGAPLPGFDAGAHLELEFGAGAATVQRKYSLVSPGAEWGYYEIAVKRNEYGRGGSVFLHDALAVGDLLEAGAPVSEFRIARDGRRFILIAGGIGITPMLGLAAELEQSGLPYALHYSARSEAEMALRERLPQGGHGTVSLYFTGAAGAARMDVAALLDGCAADKDAHVYVCGPGRLIDAVRIAADERGIREHRIHFESFGPGWEAGDEKVRLTLTESGMELDVEPGTTLLDAMEAAGAWIASECRRGECGACITSYSGGQPIHRDSCLTVQQRASSFCPCVSWAAPGEPLLLNI</sequence>
<evidence type="ECO:0000256" key="5">
    <source>
        <dbReference type="ARBA" id="ARBA00023004"/>
    </source>
</evidence>
<keyword evidence="6" id="KW-0411">Iron-sulfur</keyword>
<evidence type="ECO:0000256" key="3">
    <source>
        <dbReference type="ARBA" id="ARBA00022723"/>
    </source>
</evidence>
<dbReference type="Pfam" id="PF00175">
    <property type="entry name" value="NAD_binding_1"/>
    <property type="match status" value="1"/>
</dbReference>
<evidence type="ECO:0000313" key="10">
    <source>
        <dbReference type="EMBL" id="NUU03152.1"/>
    </source>
</evidence>
<keyword evidence="2" id="KW-0001">2Fe-2S</keyword>
<name>A0ABX2LXE0_9BURK</name>
<dbReference type="InterPro" id="IPR001041">
    <property type="entry name" value="2Fe-2S_ferredoxin-type"/>
</dbReference>
<dbReference type="InterPro" id="IPR012675">
    <property type="entry name" value="Beta-grasp_dom_sf"/>
</dbReference>
<dbReference type="PROSITE" id="PS51085">
    <property type="entry name" value="2FE2S_FER_2"/>
    <property type="match status" value="1"/>
</dbReference>
<protein>
    <submittedName>
        <fullName evidence="10">Oxidoreductase</fullName>
    </submittedName>
</protein>
<dbReference type="Proteomes" id="UP000536746">
    <property type="component" value="Unassembled WGS sequence"/>
</dbReference>
<evidence type="ECO:0000256" key="2">
    <source>
        <dbReference type="ARBA" id="ARBA00022714"/>
    </source>
</evidence>
<dbReference type="InterPro" id="IPR050415">
    <property type="entry name" value="MRET"/>
</dbReference>
<feature type="transmembrane region" description="Helical" evidence="7">
    <location>
        <begin position="109"/>
        <end position="126"/>
    </location>
</feature>
<dbReference type="Pfam" id="PF00111">
    <property type="entry name" value="Fer2"/>
    <property type="match status" value="1"/>
</dbReference>
<dbReference type="SUPFAM" id="SSF63380">
    <property type="entry name" value="Riboflavin synthase domain-like"/>
    <property type="match status" value="1"/>
</dbReference>
<evidence type="ECO:0000313" key="11">
    <source>
        <dbReference type="Proteomes" id="UP000536746"/>
    </source>
</evidence>
<evidence type="ECO:0000256" key="1">
    <source>
        <dbReference type="ARBA" id="ARBA00022630"/>
    </source>
</evidence>
<dbReference type="InterPro" id="IPR001433">
    <property type="entry name" value="OxRdtase_FAD/NAD-bd"/>
</dbReference>
<evidence type="ECO:0000259" key="8">
    <source>
        <dbReference type="PROSITE" id="PS51085"/>
    </source>
</evidence>
<dbReference type="PRINTS" id="PR00409">
    <property type="entry name" value="PHDIOXRDTASE"/>
</dbReference>
<feature type="domain" description="2Fe-2S ferredoxin-type" evidence="8">
    <location>
        <begin position="231"/>
        <end position="317"/>
    </location>
</feature>
<dbReference type="CDD" id="cd00207">
    <property type="entry name" value="fer2"/>
    <property type="match status" value="1"/>
</dbReference>
<comment type="caution">
    <text evidence="10">The sequence shown here is derived from an EMBL/GenBank/DDBJ whole genome shotgun (WGS) entry which is preliminary data.</text>
</comment>
<dbReference type="InterPro" id="IPR008333">
    <property type="entry name" value="Cbr1-like_FAD-bd_dom"/>
</dbReference>
<keyword evidence="4" id="KW-0560">Oxidoreductase</keyword>
<keyword evidence="5" id="KW-0408">Iron</keyword>
<dbReference type="InterPro" id="IPR036010">
    <property type="entry name" value="2Fe-2S_ferredoxin-like_sf"/>
</dbReference>
<dbReference type="RefSeq" id="WP_079218166.1">
    <property type="nucleotide sequence ID" value="NZ_CP018845.1"/>
</dbReference>
<dbReference type="CDD" id="cd06185">
    <property type="entry name" value="PDR_like"/>
    <property type="match status" value="1"/>
</dbReference>
<dbReference type="PROSITE" id="PS00197">
    <property type="entry name" value="2FE2S_FER_1"/>
    <property type="match status" value="1"/>
</dbReference>
<evidence type="ECO:0000259" key="9">
    <source>
        <dbReference type="PROSITE" id="PS51384"/>
    </source>
</evidence>
<dbReference type="Pfam" id="PF00970">
    <property type="entry name" value="FAD_binding_6"/>
    <property type="match status" value="1"/>
</dbReference>
<dbReference type="Gene3D" id="3.40.50.80">
    <property type="entry name" value="Nucleotide-binding domain of ferredoxin-NADP reductase (FNR) module"/>
    <property type="match status" value="1"/>
</dbReference>
<dbReference type="SUPFAM" id="SSF52343">
    <property type="entry name" value="Ferredoxin reductase-like, C-terminal NADP-linked domain"/>
    <property type="match status" value="1"/>
</dbReference>
<dbReference type="InterPro" id="IPR006058">
    <property type="entry name" value="2Fe2S_fd_BS"/>
</dbReference>
<gene>
    <name evidence="10" type="ORF">HNO84_16220</name>
</gene>
<proteinExistence type="predicted"/>
<keyword evidence="7" id="KW-1133">Transmembrane helix</keyword>
<organism evidence="10 11">
    <name type="scientific">Herbaspirillum robiniae</name>
    <dbReference type="NCBI Taxonomy" id="2014887"/>
    <lineage>
        <taxon>Bacteria</taxon>
        <taxon>Pseudomonadati</taxon>
        <taxon>Pseudomonadota</taxon>
        <taxon>Betaproteobacteria</taxon>
        <taxon>Burkholderiales</taxon>
        <taxon>Oxalobacteraceae</taxon>
        <taxon>Herbaspirillum</taxon>
    </lineage>
</organism>
<evidence type="ECO:0000256" key="4">
    <source>
        <dbReference type="ARBA" id="ARBA00023002"/>
    </source>
</evidence>
<dbReference type="SUPFAM" id="SSF54292">
    <property type="entry name" value="2Fe-2S ferredoxin-like"/>
    <property type="match status" value="1"/>
</dbReference>
<dbReference type="InterPro" id="IPR017927">
    <property type="entry name" value="FAD-bd_FR_type"/>
</dbReference>
<evidence type="ECO:0000256" key="7">
    <source>
        <dbReference type="SAM" id="Phobius"/>
    </source>
</evidence>
<dbReference type="InterPro" id="IPR017938">
    <property type="entry name" value="Riboflavin_synthase-like_b-brl"/>
</dbReference>
<dbReference type="PANTHER" id="PTHR47354:SF1">
    <property type="entry name" value="CARNITINE MONOOXYGENASE REDUCTASE SUBUNIT"/>
    <property type="match status" value="1"/>
</dbReference>
<dbReference type="InterPro" id="IPR039261">
    <property type="entry name" value="FNR_nucleotide-bd"/>
</dbReference>
<keyword evidence="11" id="KW-1185">Reference proteome</keyword>
<accession>A0ABX2LXE0</accession>
<dbReference type="Gene3D" id="2.40.30.10">
    <property type="entry name" value="Translation factors"/>
    <property type="match status" value="1"/>
</dbReference>
<keyword evidence="3" id="KW-0479">Metal-binding</keyword>
<dbReference type="EMBL" id="JABFMT010000017">
    <property type="protein sequence ID" value="NUU03152.1"/>
    <property type="molecule type" value="Genomic_DNA"/>
</dbReference>
<dbReference type="PROSITE" id="PS51384">
    <property type="entry name" value="FAD_FR"/>
    <property type="match status" value="1"/>
</dbReference>
<dbReference type="PANTHER" id="PTHR47354">
    <property type="entry name" value="NADH OXIDOREDUCTASE HCR"/>
    <property type="match status" value="1"/>
</dbReference>
<keyword evidence="7" id="KW-0472">Membrane</keyword>
<reference evidence="10 11" key="1">
    <citation type="journal article" date="2020" name="Front. Plant Sci.">
        <title>Isolation of Rhizosphere Bacteria That Improve Quality and Water Stress Tolerance in Greenhouse Ornamentals.</title>
        <authorList>
            <person name="Nordstedt N.P."/>
            <person name="Jones M.L."/>
        </authorList>
    </citation>
    <scope>NUCLEOTIDE SEQUENCE [LARGE SCALE GENOMIC DNA]</scope>
    <source>
        <strain evidence="10 11">C6C2</strain>
    </source>
</reference>
<keyword evidence="1" id="KW-0285">Flavoprotein</keyword>
<evidence type="ECO:0000256" key="6">
    <source>
        <dbReference type="ARBA" id="ARBA00023014"/>
    </source>
</evidence>
<dbReference type="Gene3D" id="3.10.20.30">
    <property type="match status" value="1"/>
</dbReference>
<feature type="domain" description="FAD-binding FR-type" evidence="9">
    <location>
        <begin position="1"/>
        <end position="103"/>
    </location>
</feature>
<keyword evidence="7" id="KW-0812">Transmembrane</keyword>